<organism evidence="3 4">
    <name type="scientific">Pararhodospirillum photometricum DSM 122</name>
    <dbReference type="NCBI Taxonomy" id="1150469"/>
    <lineage>
        <taxon>Bacteria</taxon>
        <taxon>Pseudomonadati</taxon>
        <taxon>Pseudomonadota</taxon>
        <taxon>Alphaproteobacteria</taxon>
        <taxon>Rhodospirillales</taxon>
        <taxon>Rhodospirillaceae</taxon>
        <taxon>Pararhodospirillum</taxon>
    </lineage>
</organism>
<evidence type="ECO:0000313" key="3">
    <source>
        <dbReference type="EMBL" id="CCG08525.1"/>
    </source>
</evidence>
<keyword evidence="2" id="KW-1133">Transmembrane helix</keyword>
<dbReference type="STRING" id="1150469.RSPPHO_01899"/>
<dbReference type="AlphaFoldDB" id="H6SKL0"/>
<dbReference type="eggNOG" id="ENOG5033BC2">
    <property type="taxonomic scope" value="Bacteria"/>
</dbReference>
<keyword evidence="2" id="KW-0812">Transmembrane</keyword>
<proteinExistence type="predicted"/>
<sequence>MRRPLTLTPAAADKLPFMISLAKILFTLAAVIGVWTVFRLVRRWASGQPRVTPAERGAQAARDSVEGRWTDPARTPELDLVRCPACGSYGPRGQACPCGRDHP</sequence>
<feature type="region of interest" description="Disordered" evidence="1">
    <location>
        <begin position="49"/>
        <end position="71"/>
    </location>
</feature>
<evidence type="ECO:0000313" key="4">
    <source>
        <dbReference type="Proteomes" id="UP000033220"/>
    </source>
</evidence>
<evidence type="ECO:0000256" key="2">
    <source>
        <dbReference type="SAM" id="Phobius"/>
    </source>
</evidence>
<keyword evidence="4" id="KW-1185">Reference proteome</keyword>
<dbReference type="Proteomes" id="UP000033220">
    <property type="component" value="Chromosome DSM 122"/>
</dbReference>
<name>H6SKL0_PARPM</name>
<keyword evidence="2" id="KW-0472">Membrane</keyword>
<feature type="transmembrane region" description="Helical" evidence="2">
    <location>
        <begin position="20"/>
        <end position="41"/>
    </location>
</feature>
<dbReference type="EMBL" id="HE663493">
    <property type="protein sequence ID" value="CCG08525.1"/>
    <property type="molecule type" value="Genomic_DNA"/>
</dbReference>
<accession>H6SKL0</accession>
<dbReference type="HOGENOM" id="CLU_178532_0_0_5"/>
<dbReference type="PATRIC" id="fig|1150469.3.peg.2135"/>
<reference evidence="3 4" key="1">
    <citation type="submission" date="2012-02" db="EMBL/GenBank/DDBJ databases">
        <title>Shotgun genome sequence of Phaeospirillum photometricum DSM 122.</title>
        <authorList>
            <person name="Duquesne K."/>
            <person name="Sturgis J."/>
        </authorList>
    </citation>
    <scope>NUCLEOTIDE SEQUENCE [LARGE SCALE GENOMIC DNA]</scope>
    <source>
        <strain evidence="4">DSM122</strain>
    </source>
</reference>
<protein>
    <submittedName>
        <fullName evidence="3">Uncharacterized protein</fullName>
    </submittedName>
</protein>
<evidence type="ECO:0000256" key="1">
    <source>
        <dbReference type="SAM" id="MobiDB-lite"/>
    </source>
</evidence>
<dbReference type="KEGG" id="rpm:RSPPHO_01899"/>
<gene>
    <name evidence="3" type="ORF">RSPPHO_01899</name>
</gene>